<dbReference type="InterPro" id="IPR023120">
    <property type="entry name" value="WHTH_transcript_rep_HrcA_IDD"/>
</dbReference>
<evidence type="ECO:0000313" key="8">
    <source>
        <dbReference type="Proteomes" id="UP000568109"/>
    </source>
</evidence>
<proteinExistence type="inferred from homology"/>
<organism evidence="7 8">
    <name type="scientific">Candidatus Phytoplasma pruni</name>
    <dbReference type="NCBI Taxonomy" id="479893"/>
    <lineage>
        <taxon>Bacteria</taxon>
        <taxon>Bacillati</taxon>
        <taxon>Mycoplasmatota</taxon>
        <taxon>Mollicutes</taxon>
        <taxon>Acholeplasmatales</taxon>
        <taxon>Acholeplasmataceae</taxon>
        <taxon>Candidatus Phytoplasma</taxon>
        <taxon>16SrIII (X-disease group)</taxon>
    </lineage>
</organism>
<dbReference type="HAMAP" id="MF_00081">
    <property type="entry name" value="HrcA"/>
    <property type="match status" value="1"/>
</dbReference>
<dbReference type="Gene3D" id="3.30.450.40">
    <property type="match status" value="1"/>
</dbReference>
<comment type="caution">
    <text evidence="7">The sequence shown here is derived from an EMBL/GenBank/DDBJ whole genome shotgun (WGS) entry which is preliminary data.</text>
</comment>
<protein>
    <recommendedName>
        <fullName evidence="5">Heat-inducible transcription repressor HrcA</fullName>
    </recommendedName>
</protein>
<dbReference type="Pfam" id="PF01628">
    <property type="entry name" value="HrcA"/>
    <property type="match status" value="1"/>
</dbReference>
<dbReference type="PANTHER" id="PTHR34824:SF1">
    <property type="entry name" value="HEAT-INDUCIBLE TRANSCRIPTION REPRESSOR HRCA"/>
    <property type="match status" value="1"/>
</dbReference>
<dbReference type="SUPFAM" id="SSF46785">
    <property type="entry name" value="Winged helix' DNA-binding domain"/>
    <property type="match status" value="1"/>
</dbReference>
<evidence type="ECO:0000256" key="5">
    <source>
        <dbReference type="HAMAP-Rule" id="MF_00081"/>
    </source>
</evidence>
<dbReference type="Gene3D" id="1.10.10.10">
    <property type="entry name" value="Winged helix-like DNA-binding domain superfamily/Winged helix DNA-binding domain"/>
    <property type="match status" value="1"/>
</dbReference>
<dbReference type="SUPFAM" id="SSF55781">
    <property type="entry name" value="GAF domain-like"/>
    <property type="match status" value="1"/>
</dbReference>
<name>A0A851HD82_9MOLU</name>
<dbReference type="GO" id="GO:0045892">
    <property type="term" value="P:negative regulation of DNA-templated transcription"/>
    <property type="evidence" value="ECO:0007669"/>
    <property type="project" value="UniProtKB-UniRule"/>
</dbReference>
<dbReference type="InterPro" id="IPR036388">
    <property type="entry name" value="WH-like_DNA-bd_sf"/>
</dbReference>
<keyword evidence="3 5" id="KW-0346">Stress response</keyword>
<keyword evidence="2 5" id="KW-0805">Transcription regulation</keyword>
<evidence type="ECO:0000313" key="7">
    <source>
        <dbReference type="EMBL" id="NWN46025.1"/>
    </source>
</evidence>
<evidence type="ECO:0000256" key="1">
    <source>
        <dbReference type="ARBA" id="ARBA00022491"/>
    </source>
</evidence>
<comment type="similarity">
    <text evidence="5">Belongs to the HrcA family.</text>
</comment>
<evidence type="ECO:0000259" key="6">
    <source>
        <dbReference type="Pfam" id="PF01628"/>
    </source>
</evidence>
<dbReference type="Proteomes" id="UP000568109">
    <property type="component" value="Unassembled WGS sequence"/>
</dbReference>
<dbReference type="PANTHER" id="PTHR34824">
    <property type="entry name" value="HEAT-INDUCIBLE TRANSCRIPTION REPRESSOR HRCA"/>
    <property type="match status" value="1"/>
</dbReference>
<comment type="function">
    <text evidence="5">Negative regulator of class I heat shock genes (grpE-dnaK-dnaJ and groELS operons). Prevents heat-shock induction of these operons.</text>
</comment>
<keyword evidence="4 5" id="KW-0804">Transcription</keyword>
<evidence type="ECO:0000256" key="4">
    <source>
        <dbReference type="ARBA" id="ARBA00023163"/>
    </source>
</evidence>
<reference evidence="7 8" key="1">
    <citation type="submission" date="2020-06" db="EMBL/GenBank/DDBJ databases">
        <title>Draft genome sequence of Candidatus Phytoplasma pruni (X-disease group, subgroup 16SrIII-B) strain ChTDIII from Argentina.</title>
        <authorList>
            <person name="Fernandez F.D."/>
            <person name="Zuebert C."/>
            <person name="Huettel B."/>
            <person name="Kube M."/>
            <person name="Conci L.R."/>
        </authorList>
    </citation>
    <scope>NUCLEOTIDE SEQUENCE [LARGE SCALE GENOMIC DNA]</scope>
    <source>
        <strain evidence="7 8">ChTDIII</strain>
    </source>
</reference>
<evidence type="ECO:0000256" key="3">
    <source>
        <dbReference type="ARBA" id="ARBA00023016"/>
    </source>
</evidence>
<dbReference type="EMBL" id="JABUOH010000062">
    <property type="protein sequence ID" value="NWN46025.1"/>
    <property type="molecule type" value="Genomic_DNA"/>
</dbReference>
<gene>
    <name evidence="5 7" type="primary">hrcA</name>
    <name evidence="7" type="ORF">HR065_02930</name>
</gene>
<dbReference type="Gene3D" id="3.30.390.60">
    <property type="entry name" value="Heat-inducible transcription repressor hrca homolog, domain 3"/>
    <property type="match status" value="1"/>
</dbReference>
<keyword evidence="1 5" id="KW-0678">Repressor</keyword>
<dbReference type="InterPro" id="IPR002571">
    <property type="entry name" value="HrcA"/>
</dbReference>
<keyword evidence="8" id="KW-1185">Reference proteome</keyword>
<dbReference type="InterPro" id="IPR029016">
    <property type="entry name" value="GAF-like_dom_sf"/>
</dbReference>
<dbReference type="RefSeq" id="WP_178734408.1">
    <property type="nucleotide sequence ID" value="NZ_JABUOH010000062.1"/>
</dbReference>
<dbReference type="InterPro" id="IPR036390">
    <property type="entry name" value="WH_DNA-bd_sf"/>
</dbReference>
<feature type="domain" description="Heat-inducible transcription repressor HrcA C-terminal" evidence="6">
    <location>
        <begin position="104"/>
        <end position="324"/>
    </location>
</feature>
<sequence>MLSDRKRLILKAVVENYSKEDQPVGSKLLASLPYLNFSSATIRYDMVQLEKKGYLKKTHKSSGRIPSLKGYAFYFNNLITRNNETIQMISLFDQILNKKSLNKEKIIKEVLELLSNLTNYATLMIGPDVLKTNKINKIDLIPLNLEQALILVVTDNGNVQHQNIVLEKDSELSLQDLQIIFTELNHFLIGKYLHEAIEILESDVVATVFAAYIEYKEQLVQSLVEIFYNFATDNFYVYGVSNFYDNSECKDLTSAKDIFKILENEELNRIFFNSEEVIYKFANQISLMPYNKFMIISIPYDINENEKGSIAILGPTIMNFQEIVPLLEYLSAHLSQLYDKK</sequence>
<dbReference type="NCBIfam" id="TIGR00331">
    <property type="entry name" value="hrcA"/>
    <property type="match status" value="1"/>
</dbReference>
<dbReference type="PIRSF" id="PIRSF005485">
    <property type="entry name" value="HrcA"/>
    <property type="match status" value="1"/>
</dbReference>
<dbReference type="GO" id="GO:0003677">
    <property type="term" value="F:DNA binding"/>
    <property type="evidence" value="ECO:0007669"/>
    <property type="project" value="InterPro"/>
</dbReference>
<accession>A0A851HD82</accession>
<evidence type="ECO:0000256" key="2">
    <source>
        <dbReference type="ARBA" id="ARBA00023015"/>
    </source>
</evidence>
<dbReference type="InterPro" id="IPR021153">
    <property type="entry name" value="HrcA_C"/>
</dbReference>
<dbReference type="AlphaFoldDB" id="A0A851HD82"/>